<proteinExistence type="predicted"/>
<protein>
    <submittedName>
        <fullName evidence="1">Uncharacterized protein</fullName>
    </submittedName>
</protein>
<reference evidence="1" key="1">
    <citation type="journal article" date="2015" name="Nature">
        <title>Complex archaea that bridge the gap between prokaryotes and eukaryotes.</title>
        <authorList>
            <person name="Spang A."/>
            <person name="Saw J.H."/>
            <person name="Jorgensen S.L."/>
            <person name="Zaremba-Niedzwiedzka K."/>
            <person name="Martijn J."/>
            <person name="Lind A.E."/>
            <person name="van Eijk R."/>
            <person name="Schleper C."/>
            <person name="Guy L."/>
            <person name="Ettema T.J."/>
        </authorList>
    </citation>
    <scope>NUCLEOTIDE SEQUENCE</scope>
</reference>
<dbReference type="AlphaFoldDB" id="A0A0F9GVC3"/>
<evidence type="ECO:0000313" key="1">
    <source>
        <dbReference type="EMBL" id="KKM02750.1"/>
    </source>
</evidence>
<gene>
    <name evidence="1" type="ORF">LCGC14_1781330</name>
</gene>
<feature type="non-terminal residue" evidence="1">
    <location>
        <position position="226"/>
    </location>
</feature>
<accession>A0A0F9GVC3</accession>
<dbReference type="EMBL" id="LAZR01016850">
    <property type="protein sequence ID" value="KKM02750.1"/>
    <property type="molecule type" value="Genomic_DNA"/>
</dbReference>
<sequence>MKLPSNSNAFKGRFLFVLGSNWQISLAELDNYLRYSKNKGRIIDYSASTAIVEFEELHKNKQFVNELMEIQFTLGGCQKIAKIFDFIDLKTVKEGFPLQIMKFKKVEVARKKIIAVIEKSISGKSLIYPKIYESMFFAISIYPNLYNDEFYTDILVKHFLPFLNKGIKEILIEKGSVKAHYYSYPEKNLKSGNLNPIFPHVVIKYNLLTENRAEIIFGFTENGVYI</sequence>
<organism evidence="1">
    <name type="scientific">marine sediment metagenome</name>
    <dbReference type="NCBI Taxonomy" id="412755"/>
    <lineage>
        <taxon>unclassified sequences</taxon>
        <taxon>metagenomes</taxon>
        <taxon>ecological metagenomes</taxon>
    </lineage>
</organism>
<comment type="caution">
    <text evidence="1">The sequence shown here is derived from an EMBL/GenBank/DDBJ whole genome shotgun (WGS) entry which is preliminary data.</text>
</comment>
<name>A0A0F9GVC3_9ZZZZ</name>